<proteinExistence type="inferred from homology"/>
<dbReference type="VEuPathDB" id="FungiDB:SAPIO_CDS6132"/>
<keyword evidence="4 5" id="KW-0408">Iron</keyword>
<sequence>MGNIGSGTRDQIFIDAFSVSPMGKSTREPTRFGRSRPIVRIAPNEYSIDDPAAAKVIYGSGRGFVKSPWYQASGSPYSTVTNIFTEPDPHLHATARRKIAAAYSMTSLVQLERFVDECTAVLRTRLEEFAESGASVDISHWMQCYAFDVIGKITMGSKKLSGLQNVRNFATTWVEAKVARFQSEKDWTSPNATTDIITRLLRGHDNDPGKISKAEILTAGIMNVGAGSDTTSIAFSAAIFNLLKHPSSLRQLQEEIREYEARGIISDPIKFSEAQKMPYLQAVIKEALRAVVGINSWVAHANQEVFGPDANAFRPERWLEEPEVVKKRESYFMAFGQGSRTCIGKNISLMELSKVIPQIVRHFNLTPDTDSNKPEWRIENVWFVKTRDFYCKVSKIS</sequence>
<dbReference type="InterPro" id="IPR036396">
    <property type="entry name" value="Cyt_P450_sf"/>
</dbReference>
<dbReference type="EMBL" id="JOWA01000100">
    <property type="protein sequence ID" value="KEZ42273.1"/>
    <property type="molecule type" value="Genomic_DNA"/>
</dbReference>
<feature type="binding site" description="axial binding residue" evidence="5">
    <location>
        <position position="342"/>
    </location>
    <ligand>
        <name>heme</name>
        <dbReference type="ChEBI" id="CHEBI:30413"/>
    </ligand>
    <ligandPart>
        <name>Fe</name>
        <dbReference type="ChEBI" id="CHEBI:18248"/>
    </ligandPart>
</feature>
<dbReference type="GeneID" id="27725204"/>
<evidence type="ECO:0000256" key="5">
    <source>
        <dbReference type="PIRSR" id="PIRSR602401-1"/>
    </source>
</evidence>
<evidence type="ECO:0000256" key="1">
    <source>
        <dbReference type="ARBA" id="ARBA00001971"/>
    </source>
</evidence>
<protein>
    <recommendedName>
        <fullName evidence="9">Cytochrome P450</fullName>
    </recommendedName>
</protein>
<dbReference type="CDD" id="cd11060">
    <property type="entry name" value="CYP57A1-like"/>
    <property type="match status" value="1"/>
</dbReference>
<evidence type="ECO:0000256" key="6">
    <source>
        <dbReference type="RuleBase" id="RU000461"/>
    </source>
</evidence>
<evidence type="ECO:0000256" key="3">
    <source>
        <dbReference type="ARBA" id="ARBA00022723"/>
    </source>
</evidence>
<keyword evidence="6" id="KW-0560">Oxidoreductase</keyword>
<dbReference type="OrthoDB" id="3934656at2759"/>
<evidence type="ECO:0000313" key="8">
    <source>
        <dbReference type="Proteomes" id="UP000028545"/>
    </source>
</evidence>
<dbReference type="PRINTS" id="PR00463">
    <property type="entry name" value="EP450I"/>
</dbReference>
<organism evidence="7 8">
    <name type="scientific">Pseudallescheria apiosperma</name>
    <name type="common">Scedosporium apiospermum</name>
    <dbReference type="NCBI Taxonomy" id="563466"/>
    <lineage>
        <taxon>Eukaryota</taxon>
        <taxon>Fungi</taxon>
        <taxon>Dikarya</taxon>
        <taxon>Ascomycota</taxon>
        <taxon>Pezizomycotina</taxon>
        <taxon>Sordariomycetes</taxon>
        <taxon>Hypocreomycetidae</taxon>
        <taxon>Microascales</taxon>
        <taxon>Microascaceae</taxon>
        <taxon>Scedosporium</taxon>
    </lineage>
</organism>
<dbReference type="GO" id="GO:0004497">
    <property type="term" value="F:monooxygenase activity"/>
    <property type="evidence" value="ECO:0007669"/>
    <property type="project" value="UniProtKB-KW"/>
</dbReference>
<evidence type="ECO:0008006" key="9">
    <source>
        <dbReference type="Google" id="ProtNLM"/>
    </source>
</evidence>
<dbReference type="KEGG" id="sapo:SAPIO_CDS6132"/>
<evidence type="ECO:0000313" key="7">
    <source>
        <dbReference type="EMBL" id="KEZ42273.1"/>
    </source>
</evidence>
<comment type="cofactor">
    <cofactor evidence="1 5">
        <name>heme</name>
        <dbReference type="ChEBI" id="CHEBI:30413"/>
    </cofactor>
</comment>
<comment type="caution">
    <text evidence="7">The sequence shown here is derived from an EMBL/GenBank/DDBJ whole genome shotgun (WGS) entry which is preliminary data.</text>
</comment>
<dbReference type="GO" id="GO:0016705">
    <property type="term" value="F:oxidoreductase activity, acting on paired donors, with incorporation or reduction of molecular oxygen"/>
    <property type="evidence" value="ECO:0007669"/>
    <property type="project" value="InterPro"/>
</dbReference>
<keyword evidence="3 5" id="KW-0479">Metal-binding</keyword>
<dbReference type="AlphaFoldDB" id="A0A084G4L1"/>
<dbReference type="SUPFAM" id="SSF48264">
    <property type="entry name" value="Cytochrome P450"/>
    <property type="match status" value="1"/>
</dbReference>
<comment type="similarity">
    <text evidence="6">Belongs to the cytochrome P450 family.</text>
</comment>
<accession>A0A084G4L1</accession>
<dbReference type="InterPro" id="IPR002401">
    <property type="entry name" value="Cyt_P450_E_grp-I"/>
</dbReference>
<dbReference type="HOGENOM" id="CLU_001570_14_0_1"/>
<dbReference type="RefSeq" id="XP_016642072.1">
    <property type="nucleotide sequence ID" value="XM_016788315.1"/>
</dbReference>
<dbReference type="PANTHER" id="PTHR24305:SF190">
    <property type="entry name" value="P450, PUTATIVE (EUROFUNG)-RELATED"/>
    <property type="match status" value="1"/>
</dbReference>
<evidence type="ECO:0000256" key="4">
    <source>
        <dbReference type="ARBA" id="ARBA00023004"/>
    </source>
</evidence>
<dbReference type="PROSITE" id="PS00086">
    <property type="entry name" value="CYTOCHROME_P450"/>
    <property type="match status" value="1"/>
</dbReference>
<dbReference type="InterPro" id="IPR001128">
    <property type="entry name" value="Cyt_P450"/>
</dbReference>
<dbReference type="PANTHER" id="PTHR24305">
    <property type="entry name" value="CYTOCHROME P450"/>
    <property type="match status" value="1"/>
</dbReference>
<dbReference type="InterPro" id="IPR050121">
    <property type="entry name" value="Cytochrome_P450_monoxygenase"/>
</dbReference>
<dbReference type="InterPro" id="IPR017972">
    <property type="entry name" value="Cyt_P450_CS"/>
</dbReference>
<dbReference type="GO" id="GO:0005506">
    <property type="term" value="F:iron ion binding"/>
    <property type="evidence" value="ECO:0007669"/>
    <property type="project" value="InterPro"/>
</dbReference>
<dbReference type="Gene3D" id="1.10.630.10">
    <property type="entry name" value="Cytochrome P450"/>
    <property type="match status" value="2"/>
</dbReference>
<keyword evidence="8" id="KW-1185">Reference proteome</keyword>
<dbReference type="Pfam" id="PF00067">
    <property type="entry name" value="p450"/>
    <property type="match status" value="3"/>
</dbReference>
<gene>
    <name evidence="7" type="ORF">SAPIO_CDS6132</name>
</gene>
<keyword evidence="2 5" id="KW-0349">Heme</keyword>
<dbReference type="PRINTS" id="PR00385">
    <property type="entry name" value="P450"/>
</dbReference>
<evidence type="ECO:0000256" key="2">
    <source>
        <dbReference type="ARBA" id="ARBA00022617"/>
    </source>
</evidence>
<keyword evidence="6" id="KW-0503">Monooxygenase</keyword>
<dbReference type="GO" id="GO:0020037">
    <property type="term" value="F:heme binding"/>
    <property type="evidence" value="ECO:0007669"/>
    <property type="project" value="InterPro"/>
</dbReference>
<dbReference type="OMA" id="ISHWMQC"/>
<name>A0A084G4L1_PSEDA</name>
<dbReference type="Proteomes" id="UP000028545">
    <property type="component" value="Unassembled WGS sequence"/>
</dbReference>
<reference evidence="7 8" key="1">
    <citation type="journal article" date="2014" name="Genome Announc.">
        <title>Draft genome sequence of the pathogenic fungus Scedosporium apiospermum.</title>
        <authorList>
            <person name="Vandeputte P."/>
            <person name="Ghamrawi S."/>
            <person name="Rechenmann M."/>
            <person name="Iltis A."/>
            <person name="Giraud S."/>
            <person name="Fleury M."/>
            <person name="Thornton C."/>
            <person name="Delhaes L."/>
            <person name="Meyer W."/>
            <person name="Papon N."/>
            <person name="Bouchara J.P."/>
        </authorList>
    </citation>
    <scope>NUCLEOTIDE SEQUENCE [LARGE SCALE GENOMIC DNA]</scope>
    <source>
        <strain evidence="7 8">IHEM 14462</strain>
    </source>
</reference>